<protein>
    <submittedName>
        <fullName evidence="2">NAD(P)H-dependent FMN reductase</fullName>
    </submittedName>
</protein>
<dbReference type="PANTHER" id="PTHR30543:SF21">
    <property type="entry name" value="NAD(P)H-DEPENDENT FMN REDUCTASE LOT6"/>
    <property type="match status" value="1"/>
</dbReference>
<feature type="domain" description="NADPH-dependent FMN reductase-like" evidence="1">
    <location>
        <begin position="6"/>
        <end position="143"/>
    </location>
</feature>
<reference evidence="2 3" key="1">
    <citation type="submission" date="2019-03" db="EMBL/GenBank/DDBJ databases">
        <title>Genomic Encyclopedia of Type Strains, Phase IV (KMG-IV): sequencing the most valuable type-strain genomes for metagenomic binning, comparative biology and taxonomic classification.</title>
        <authorList>
            <person name="Goeker M."/>
        </authorList>
    </citation>
    <scope>NUCLEOTIDE SEQUENCE [LARGE SCALE GENOMIC DNA]</scope>
    <source>
        <strain evidence="2 3">DSM 18401</strain>
    </source>
</reference>
<proteinExistence type="predicted"/>
<dbReference type="Proteomes" id="UP000295351">
    <property type="component" value="Unassembled WGS sequence"/>
</dbReference>
<gene>
    <name evidence="2" type="ORF">EV665_101119</name>
</gene>
<keyword evidence="3" id="KW-1185">Reference proteome</keyword>
<sequence length="190" mass="20813">MTDRLTIALIYGSGREGRFADTIAGWLEPELAGFGQFNIVRIDPMELAFTPGGLDEASAELVESRISQADAFLIVTPEYNHAYPAALKAIIDCCFRPWHAKPIAFIAYGGVSGGLRAVEQLRLVFAELHAVAIRETVSLAHAWTQFDPVGNPFRPGQLNGQLAVLMKRLTWWANALKAARIATRYDEAAA</sequence>
<accession>A0A4R2D2I4</accession>
<dbReference type="InterPro" id="IPR005025">
    <property type="entry name" value="FMN_Rdtase-like_dom"/>
</dbReference>
<dbReference type="InterPro" id="IPR050712">
    <property type="entry name" value="NAD(P)H-dep_reductase"/>
</dbReference>
<dbReference type="GO" id="GO:0005829">
    <property type="term" value="C:cytosol"/>
    <property type="evidence" value="ECO:0007669"/>
    <property type="project" value="TreeGrafter"/>
</dbReference>
<comment type="caution">
    <text evidence="2">The sequence shown here is derived from an EMBL/GenBank/DDBJ whole genome shotgun (WGS) entry which is preliminary data.</text>
</comment>
<dbReference type="Pfam" id="PF03358">
    <property type="entry name" value="FMN_red"/>
    <property type="match status" value="1"/>
</dbReference>
<organism evidence="2 3">
    <name type="scientific">Shinella granuli</name>
    <dbReference type="NCBI Taxonomy" id="323621"/>
    <lineage>
        <taxon>Bacteria</taxon>
        <taxon>Pseudomonadati</taxon>
        <taxon>Pseudomonadota</taxon>
        <taxon>Alphaproteobacteria</taxon>
        <taxon>Hyphomicrobiales</taxon>
        <taxon>Rhizobiaceae</taxon>
        <taxon>Shinella</taxon>
    </lineage>
</organism>
<dbReference type="GO" id="GO:0016491">
    <property type="term" value="F:oxidoreductase activity"/>
    <property type="evidence" value="ECO:0007669"/>
    <property type="project" value="InterPro"/>
</dbReference>
<dbReference type="AlphaFoldDB" id="A0A4R2D2I4"/>
<dbReference type="EMBL" id="SLVX01000001">
    <property type="protein sequence ID" value="TCN48387.1"/>
    <property type="molecule type" value="Genomic_DNA"/>
</dbReference>
<dbReference type="Gene3D" id="3.40.50.360">
    <property type="match status" value="1"/>
</dbReference>
<evidence type="ECO:0000313" key="2">
    <source>
        <dbReference type="EMBL" id="TCN48387.1"/>
    </source>
</evidence>
<dbReference type="SUPFAM" id="SSF52218">
    <property type="entry name" value="Flavoproteins"/>
    <property type="match status" value="1"/>
</dbReference>
<dbReference type="GO" id="GO:0010181">
    <property type="term" value="F:FMN binding"/>
    <property type="evidence" value="ECO:0007669"/>
    <property type="project" value="TreeGrafter"/>
</dbReference>
<dbReference type="InterPro" id="IPR029039">
    <property type="entry name" value="Flavoprotein-like_sf"/>
</dbReference>
<evidence type="ECO:0000259" key="1">
    <source>
        <dbReference type="Pfam" id="PF03358"/>
    </source>
</evidence>
<evidence type="ECO:0000313" key="3">
    <source>
        <dbReference type="Proteomes" id="UP000295351"/>
    </source>
</evidence>
<dbReference type="PANTHER" id="PTHR30543">
    <property type="entry name" value="CHROMATE REDUCTASE"/>
    <property type="match status" value="1"/>
</dbReference>
<dbReference type="RefSeq" id="WP_064330777.1">
    <property type="nucleotide sequence ID" value="NZ_BAABEI010000012.1"/>
</dbReference>
<name>A0A4R2D2I4_SHIGR</name>